<evidence type="ECO:0000256" key="7">
    <source>
        <dbReference type="SAM" id="Phobius"/>
    </source>
</evidence>
<organism evidence="8 9">
    <name type="scientific">Rhodocytophaga rosea</name>
    <dbReference type="NCBI Taxonomy" id="2704465"/>
    <lineage>
        <taxon>Bacteria</taxon>
        <taxon>Pseudomonadati</taxon>
        <taxon>Bacteroidota</taxon>
        <taxon>Cytophagia</taxon>
        <taxon>Cytophagales</taxon>
        <taxon>Rhodocytophagaceae</taxon>
        <taxon>Rhodocytophaga</taxon>
    </lineage>
</organism>
<evidence type="ECO:0000313" key="8">
    <source>
        <dbReference type="EMBL" id="QHT65922.1"/>
    </source>
</evidence>
<evidence type="ECO:0000256" key="2">
    <source>
        <dbReference type="ARBA" id="ARBA00006679"/>
    </source>
</evidence>
<dbReference type="InterPro" id="IPR032808">
    <property type="entry name" value="DoxX"/>
</dbReference>
<gene>
    <name evidence="8" type="ORF">GXP67_04175</name>
</gene>
<reference evidence="8 9" key="1">
    <citation type="submission" date="2020-01" db="EMBL/GenBank/DDBJ databases">
        <authorList>
            <person name="Kim M.K."/>
        </authorList>
    </citation>
    <scope>NUCLEOTIDE SEQUENCE [LARGE SCALE GENOMIC DNA]</scope>
    <source>
        <strain evidence="8 9">172606-1</strain>
    </source>
</reference>
<feature type="transmembrane region" description="Helical" evidence="7">
    <location>
        <begin position="82"/>
        <end position="100"/>
    </location>
</feature>
<evidence type="ECO:0000256" key="4">
    <source>
        <dbReference type="ARBA" id="ARBA00022692"/>
    </source>
</evidence>
<proteinExistence type="inferred from homology"/>
<dbReference type="Proteomes" id="UP000480178">
    <property type="component" value="Chromosome"/>
</dbReference>
<dbReference type="Pfam" id="PF07681">
    <property type="entry name" value="DoxX"/>
    <property type="match status" value="1"/>
</dbReference>
<evidence type="ECO:0000256" key="1">
    <source>
        <dbReference type="ARBA" id="ARBA00004651"/>
    </source>
</evidence>
<sequence length="136" mass="14929">MDKIDIWLSSNRDIGLLALRIFIGLRLIYGVADNVFSQEQMMEFAHFLEANNFPLPTLSAIVSVYVQLIGGLLILIGYQIRLAAAVLIVNFLVALGMVHINDTVEGMTPALAMLFGCITLLFTGAGKYSSKSTFTR</sequence>
<evidence type="ECO:0000256" key="3">
    <source>
        <dbReference type="ARBA" id="ARBA00022475"/>
    </source>
</evidence>
<keyword evidence="3" id="KW-1003">Cell membrane</keyword>
<dbReference type="InterPro" id="IPR051907">
    <property type="entry name" value="DoxX-like_oxidoreductase"/>
</dbReference>
<evidence type="ECO:0000256" key="6">
    <source>
        <dbReference type="ARBA" id="ARBA00023136"/>
    </source>
</evidence>
<accession>A0A6C0GDT2</accession>
<evidence type="ECO:0000313" key="9">
    <source>
        <dbReference type="Proteomes" id="UP000480178"/>
    </source>
</evidence>
<keyword evidence="5 7" id="KW-1133">Transmembrane helix</keyword>
<feature type="transmembrane region" description="Helical" evidence="7">
    <location>
        <begin position="106"/>
        <end position="126"/>
    </location>
</feature>
<protein>
    <submittedName>
        <fullName evidence="8">DoxX family protein</fullName>
    </submittedName>
</protein>
<feature type="transmembrane region" description="Helical" evidence="7">
    <location>
        <begin position="52"/>
        <end position="75"/>
    </location>
</feature>
<dbReference type="GO" id="GO:0005886">
    <property type="term" value="C:plasma membrane"/>
    <property type="evidence" value="ECO:0007669"/>
    <property type="project" value="UniProtKB-SubCell"/>
</dbReference>
<dbReference type="AlphaFoldDB" id="A0A6C0GDT2"/>
<keyword evidence="4 7" id="KW-0812">Transmembrane</keyword>
<dbReference type="RefSeq" id="WP_162441995.1">
    <property type="nucleotide sequence ID" value="NZ_CP048222.1"/>
</dbReference>
<feature type="transmembrane region" description="Helical" evidence="7">
    <location>
        <begin position="12"/>
        <end position="32"/>
    </location>
</feature>
<dbReference type="PANTHER" id="PTHR33452:SF1">
    <property type="entry name" value="INNER MEMBRANE PROTEIN YPHA-RELATED"/>
    <property type="match status" value="1"/>
</dbReference>
<dbReference type="PANTHER" id="PTHR33452">
    <property type="entry name" value="OXIDOREDUCTASE CATD-RELATED"/>
    <property type="match status" value="1"/>
</dbReference>
<keyword evidence="9" id="KW-1185">Reference proteome</keyword>
<name>A0A6C0GDT2_9BACT</name>
<comment type="subcellular location">
    <subcellularLocation>
        <location evidence="1">Cell membrane</location>
        <topology evidence="1">Multi-pass membrane protein</topology>
    </subcellularLocation>
</comment>
<evidence type="ECO:0000256" key="5">
    <source>
        <dbReference type="ARBA" id="ARBA00022989"/>
    </source>
</evidence>
<dbReference type="EMBL" id="CP048222">
    <property type="protein sequence ID" value="QHT65922.1"/>
    <property type="molecule type" value="Genomic_DNA"/>
</dbReference>
<dbReference type="KEGG" id="rhoz:GXP67_04175"/>
<comment type="similarity">
    <text evidence="2">Belongs to the DoxX family.</text>
</comment>
<keyword evidence="6 7" id="KW-0472">Membrane</keyword>